<keyword evidence="5" id="KW-0631">Potassium channel</keyword>
<dbReference type="InterPro" id="IPR027359">
    <property type="entry name" value="Volt_channel_dom_sf"/>
</dbReference>
<evidence type="ECO:0000256" key="6">
    <source>
        <dbReference type="ARBA" id="ARBA00022882"/>
    </source>
</evidence>
<feature type="transmembrane region" description="Helical" evidence="13">
    <location>
        <begin position="170"/>
        <end position="193"/>
    </location>
</feature>
<dbReference type="AlphaFoldDB" id="A0AAU7JAD3"/>
<keyword evidence="8 13" id="KW-1133">Transmembrane helix</keyword>
<evidence type="ECO:0000256" key="4">
    <source>
        <dbReference type="ARBA" id="ARBA00022692"/>
    </source>
</evidence>
<dbReference type="Gene3D" id="2.60.120.10">
    <property type="entry name" value="Jelly Rolls"/>
    <property type="match status" value="1"/>
</dbReference>
<keyword evidence="6" id="KW-0851">Voltage-gated channel</keyword>
<evidence type="ECO:0000256" key="9">
    <source>
        <dbReference type="ARBA" id="ARBA00023065"/>
    </source>
</evidence>
<evidence type="ECO:0000256" key="3">
    <source>
        <dbReference type="ARBA" id="ARBA00022538"/>
    </source>
</evidence>
<dbReference type="InterPro" id="IPR028325">
    <property type="entry name" value="VG_K_chnl"/>
</dbReference>
<evidence type="ECO:0000256" key="7">
    <source>
        <dbReference type="ARBA" id="ARBA00022958"/>
    </source>
</evidence>
<feature type="compositionally biased region" description="Low complexity" evidence="12">
    <location>
        <begin position="402"/>
        <end position="419"/>
    </location>
</feature>
<evidence type="ECO:0000256" key="5">
    <source>
        <dbReference type="ARBA" id="ARBA00022826"/>
    </source>
</evidence>
<keyword evidence="11" id="KW-0407">Ion channel</keyword>
<evidence type="ECO:0000256" key="2">
    <source>
        <dbReference type="ARBA" id="ARBA00022448"/>
    </source>
</evidence>
<gene>
    <name evidence="15" type="ORF">ABEG18_16115</name>
</gene>
<keyword evidence="3" id="KW-0633">Potassium transport</keyword>
<evidence type="ECO:0000256" key="1">
    <source>
        <dbReference type="ARBA" id="ARBA00004141"/>
    </source>
</evidence>
<evidence type="ECO:0000256" key="10">
    <source>
        <dbReference type="ARBA" id="ARBA00023136"/>
    </source>
</evidence>
<feature type="transmembrane region" description="Helical" evidence="13">
    <location>
        <begin position="233"/>
        <end position="258"/>
    </location>
</feature>
<feature type="transmembrane region" description="Helical" evidence="13">
    <location>
        <begin position="36"/>
        <end position="57"/>
    </location>
</feature>
<dbReference type="SMART" id="SM00100">
    <property type="entry name" value="cNMP"/>
    <property type="match status" value="1"/>
</dbReference>
<dbReference type="PANTHER" id="PTHR11537">
    <property type="entry name" value="VOLTAGE-GATED POTASSIUM CHANNEL"/>
    <property type="match status" value="1"/>
</dbReference>
<dbReference type="PANTHER" id="PTHR11537:SF254">
    <property type="entry name" value="POTASSIUM VOLTAGE-GATED CHANNEL PROTEIN SHAB"/>
    <property type="match status" value="1"/>
</dbReference>
<dbReference type="PROSITE" id="PS00889">
    <property type="entry name" value="CNMP_BINDING_2"/>
    <property type="match status" value="1"/>
</dbReference>
<dbReference type="SUPFAM" id="SSF81324">
    <property type="entry name" value="Voltage-gated potassium channels"/>
    <property type="match status" value="1"/>
</dbReference>
<dbReference type="CDD" id="cd00038">
    <property type="entry name" value="CAP_ED"/>
    <property type="match status" value="1"/>
</dbReference>
<evidence type="ECO:0000313" key="15">
    <source>
        <dbReference type="EMBL" id="XBO37248.1"/>
    </source>
</evidence>
<dbReference type="InterPro" id="IPR018488">
    <property type="entry name" value="cNMP-bd_CS"/>
</dbReference>
<comment type="subcellular location">
    <subcellularLocation>
        <location evidence="1">Membrane</location>
        <topology evidence="1">Multi-pass membrane protein</topology>
    </subcellularLocation>
</comment>
<dbReference type="Gene3D" id="1.20.120.350">
    <property type="entry name" value="Voltage-gated potassium channels. Chain C"/>
    <property type="match status" value="1"/>
</dbReference>
<dbReference type="InterPro" id="IPR005821">
    <property type="entry name" value="Ion_trans_dom"/>
</dbReference>
<evidence type="ECO:0000259" key="14">
    <source>
        <dbReference type="PROSITE" id="PS50042"/>
    </source>
</evidence>
<keyword evidence="10 13" id="KW-0472">Membrane</keyword>
<sequence>MTARGTSPTARPADRLAGARRRAYELFEQAVPGDRLAHLVHGFLIVWVVASVAAVVLESVPALRAAYDPAFQAVETLSMAIFTLEYVLRSWACVEYPTLRSLPRWRARLKYALSPASLIDLCTVLPFYLAFVIAADLRVFIVFRLLRFMKLARYSPGMRSLYEAIHAERRALVACLVIIASLVIAMAGVMHVLEADAQPDKFGTIPDAMWWAVITLATVGYGDVVPVTPMGKVVAGVTALMGLAMIALPVGIIATAFAEVIHRRDFVVTWGMIARVPLFSDLSAEEVAAIMRLLRSKGAQAGEVIVRRGEVGHSMYFIASGQVEIETQHGKRHLLGEGQFFGEIAVLKNARRTATIRALVRTQLLVLDAADLRALAERRPDIGARIRKVAQTRSSHAAHTVSSDLSDDLPFSDIDPGPP</sequence>
<dbReference type="Pfam" id="PF00027">
    <property type="entry name" value="cNMP_binding"/>
    <property type="match status" value="1"/>
</dbReference>
<dbReference type="PROSITE" id="PS00888">
    <property type="entry name" value="CNMP_BINDING_1"/>
    <property type="match status" value="1"/>
</dbReference>
<keyword evidence="4 13" id="KW-0812">Transmembrane</keyword>
<dbReference type="InterPro" id="IPR000595">
    <property type="entry name" value="cNMP-bd_dom"/>
</dbReference>
<feature type="transmembrane region" description="Helical" evidence="13">
    <location>
        <begin position="127"/>
        <end position="149"/>
    </location>
</feature>
<evidence type="ECO:0000256" key="13">
    <source>
        <dbReference type="SAM" id="Phobius"/>
    </source>
</evidence>
<dbReference type="GO" id="GO:0005249">
    <property type="term" value="F:voltage-gated potassium channel activity"/>
    <property type="evidence" value="ECO:0007669"/>
    <property type="project" value="InterPro"/>
</dbReference>
<dbReference type="Gene3D" id="1.10.287.70">
    <property type="match status" value="1"/>
</dbReference>
<feature type="region of interest" description="Disordered" evidence="12">
    <location>
        <begin position="393"/>
        <end position="419"/>
    </location>
</feature>
<keyword evidence="9" id="KW-0406">Ion transport</keyword>
<proteinExistence type="predicted"/>
<dbReference type="FunFam" id="1.10.287.70:FF:000028">
    <property type="entry name" value="potassium voltage-gated channel subfamily D member 3"/>
    <property type="match status" value="1"/>
</dbReference>
<evidence type="ECO:0000256" key="8">
    <source>
        <dbReference type="ARBA" id="ARBA00022989"/>
    </source>
</evidence>
<feature type="domain" description="Cyclic nucleotide-binding" evidence="14">
    <location>
        <begin position="278"/>
        <end position="375"/>
    </location>
</feature>
<keyword evidence="2" id="KW-0813">Transport</keyword>
<feature type="transmembrane region" description="Helical" evidence="13">
    <location>
        <begin position="208"/>
        <end position="226"/>
    </location>
</feature>
<evidence type="ECO:0000256" key="12">
    <source>
        <dbReference type="SAM" id="MobiDB-lite"/>
    </source>
</evidence>
<protein>
    <submittedName>
        <fullName evidence="15">Cyclic nucleotide-gated ion channel</fullName>
    </submittedName>
</protein>
<organism evidence="15">
    <name type="scientific">Alsobacter sp. KACC 23698</name>
    <dbReference type="NCBI Taxonomy" id="3149229"/>
    <lineage>
        <taxon>Bacteria</taxon>
        <taxon>Pseudomonadati</taxon>
        <taxon>Pseudomonadota</taxon>
        <taxon>Alphaproteobacteria</taxon>
        <taxon>Hyphomicrobiales</taxon>
        <taxon>Alsobacteraceae</taxon>
        <taxon>Alsobacter</taxon>
    </lineage>
</organism>
<reference evidence="15" key="1">
    <citation type="submission" date="2024-05" db="EMBL/GenBank/DDBJ databases">
        <authorList>
            <person name="Kim S."/>
            <person name="Heo J."/>
            <person name="Choi H."/>
            <person name="Choi Y."/>
            <person name="Kwon S.-W."/>
            <person name="Kim Y."/>
        </authorList>
    </citation>
    <scope>NUCLEOTIDE SEQUENCE</scope>
    <source>
        <strain evidence="15">KACC 23698</strain>
    </source>
</reference>
<dbReference type="GO" id="GO:0001508">
    <property type="term" value="P:action potential"/>
    <property type="evidence" value="ECO:0007669"/>
    <property type="project" value="TreeGrafter"/>
</dbReference>
<dbReference type="Pfam" id="PF00520">
    <property type="entry name" value="Ion_trans"/>
    <property type="match status" value="1"/>
</dbReference>
<evidence type="ECO:0000256" key="11">
    <source>
        <dbReference type="ARBA" id="ARBA00023303"/>
    </source>
</evidence>
<dbReference type="GO" id="GO:0008076">
    <property type="term" value="C:voltage-gated potassium channel complex"/>
    <property type="evidence" value="ECO:0007669"/>
    <property type="project" value="InterPro"/>
</dbReference>
<name>A0AAU7JAD3_9HYPH</name>
<accession>A0AAU7JAD3</accession>
<dbReference type="EMBL" id="CP157484">
    <property type="protein sequence ID" value="XBO37248.1"/>
    <property type="molecule type" value="Genomic_DNA"/>
</dbReference>
<dbReference type="InterPro" id="IPR014710">
    <property type="entry name" value="RmlC-like_jellyroll"/>
</dbReference>
<keyword evidence="7" id="KW-0630">Potassium</keyword>
<dbReference type="PROSITE" id="PS50042">
    <property type="entry name" value="CNMP_BINDING_3"/>
    <property type="match status" value="1"/>
</dbReference>
<dbReference type="InterPro" id="IPR018490">
    <property type="entry name" value="cNMP-bd_dom_sf"/>
</dbReference>
<dbReference type="RefSeq" id="WP_406854070.1">
    <property type="nucleotide sequence ID" value="NZ_CP157484.1"/>
</dbReference>
<dbReference type="PRINTS" id="PR00169">
    <property type="entry name" value="KCHANNEL"/>
</dbReference>
<dbReference type="SUPFAM" id="SSF51206">
    <property type="entry name" value="cAMP-binding domain-like"/>
    <property type="match status" value="1"/>
</dbReference>